<reference evidence="1 2" key="1">
    <citation type="submission" date="2016-10" db="EMBL/GenBank/DDBJ databases">
        <authorList>
            <person name="de Groot N.N."/>
        </authorList>
    </citation>
    <scope>NUCLEOTIDE SEQUENCE [LARGE SCALE GENOMIC DNA]</scope>
    <source>
        <strain evidence="1 2">GAS232</strain>
    </source>
</reference>
<evidence type="ECO:0000313" key="2">
    <source>
        <dbReference type="Proteomes" id="UP000182427"/>
    </source>
</evidence>
<dbReference type="PROSITE" id="PS51331">
    <property type="entry name" value="THYX"/>
    <property type="match status" value="2"/>
</dbReference>
<dbReference type="Pfam" id="PF02511">
    <property type="entry name" value="Thy1"/>
    <property type="match status" value="2"/>
</dbReference>
<organism evidence="1 2">
    <name type="scientific">Terriglobus roseus</name>
    <dbReference type="NCBI Taxonomy" id="392734"/>
    <lineage>
        <taxon>Bacteria</taxon>
        <taxon>Pseudomonadati</taxon>
        <taxon>Acidobacteriota</taxon>
        <taxon>Terriglobia</taxon>
        <taxon>Terriglobales</taxon>
        <taxon>Acidobacteriaceae</taxon>
        <taxon>Terriglobus</taxon>
    </lineage>
</organism>
<dbReference type="InterPro" id="IPR036098">
    <property type="entry name" value="Thymidylate_synthase_ThyX_sf"/>
</dbReference>
<dbReference type="InterPro" id="IPR003669">
    <property type="entry name" value="Thymidylate_synthase_ThyX"/>
</dbReference>
<evidence type="ECO:0000313" key="1">
    <source>
        <dbReference type="EMBL" id="SDF60135.1"/>
    </source>
</evidence>
<name>A0A1G7MEM1_9BACT</name>
<gene>
    <name evidence="1" type="ORF">SAMN05444167_2780</name>
</gene>
<accession>A0A1G7MEM1</accession>
<dbReference type="PANTHER" id="PTHR34934:SF1">
    <property type="entry name" value="FLAVIN-DEPENDENT THYMIDYLATE SYNTHASE"/>
    <property type="match status" value="1"/>
</dbReference>
<sequence>MSPFQNETDVYAIHGADPEVLAYAMAKYSRSALTLRESLAEISSQKAEQFLNTFYFQYGHRSIADLAHVAFAIERLSLLAAIDLVDEQRWDGQERSTRYQNFRKSGYYTPTFDDPEQQPEYKKVIDSLFDGYTEIGEGMLTELKAHAPRPEGMDEAAYTRTLRARAYDMARYLLPLATNTSLGQITNARTLEGQVARLLGSDYPEIRALGEKLRDAAAGPAWQVNEAACNDLVEAIRALEPEIAQTADDLMLREVRVSPTLVKYTTPSEFTRATKPLLQQAAAELLGGESIVPMPPDSPNVELIAPPTGETLSLEIDLATSLLYPHTQYRFRQIRNAVAALSEKRISEIIDLGLQHRGRHDELPRAFAAANGLRFDILMDIGGFRDMHRHRRCTQLLQPWTTAHGYELPDFPSQPALSASPVFARYTELIQQAFAFHAKATGVPANATAAITSPKLAAHSAAAVPLPHFNGQGIQMKWAAPSSATSATDNKPHKCNPHAADYVLPLATRCRSLFTMDFAEAVYISELRSTPAGHWSYRNVAWQMYSEVAKQYPSLAKHFRIRDPHKPIDLLVR</sequence>
<dbReference type="AlphaFoldDB" id="A0A1G7MEM1"/>
<dbReference type="GO" id="GO:0070402">
    <property type="term" value="F:NADPH binding"/>
    <property type="evidence" value="ECO:0007669"/>
    <property type="project" value="TreeGrafter"/>
</dbReference>
<dbReference type="RefSeq" id="WP_083345668.1">
    <property type="nucleotide sequence ID" value="NZ_LT629690.1"/>
</dbReference>
<dbReference type="SUPFAM" id="SSF69796">
    <property type="entry name" value="Thymidylate synthase-complementing protein Thy1"/>
    <property type="match status" value="2"/>
</dbReference>
<protein>
    <submittedName>
        <fullName evidence="1">Thymidylate synthase complementing protein</fullName>
    </submittedName>
</protein>
<dbReference type="EMBL" id="LT629690">
    <property type="protein sequence ID" value="SDF60135.1"/>
    <property type="molecule type" value="Genomic_DNA"/>
</dbReference>
<dbReference type="OrthoDB" id="9780625at2"/>
<dbReference type="CDD" id="cd20175">
    <property type="entry name" value="ThyX"/>
    <property type="match status" value="2"/>
</dbReference>
<proteinExistence type="predicted"/>
<dbReference type="GO" id="GO:0004799">
    <property type="term" value="F:thymidylate synthase activity"/>
    <property type="evidence" value="ECO:0007669"/>
    <property type="project" value="TreeGrafter"/>
</dbReference>
<keyword evidence="2" id="KW-1185">Reference proteome</keyword>
<dbReference type="Proteomes" id="UP000182427">
    <property type="component" value="Chromosome I"/>
</dbReference>
<dbReference type="GO" id="GO:0006231">
    <property type="term" value="P:dTMP biosynthetic process"/>
    <property type="evidence" value="ECO:0007669"/>
    <property type="project" value="InterPro"/>
</dbReference>
<dbReference type="GO" id="GO:0050660">
    <property type="term" value="F:flavin adenine dinucleotide binding"/>
    <property type="evidence" value="ECO:0007669"/>
    <property type="project" value="InterPro"/>
</dbReference>
<dbReference type="GO" id="GO:0050797">
    <property type="term" value="F:thymidylate synthase (FAD) activity"/>
    <property type="evidence" value="ECO:0007669"/>
    <property type="project" value="InterPro"/>
</dbReference>
<dbReference type="PANTHER" id="PTHR34934">
    <property type="entry name" value="FLAVIN-DEPENDENT THYMIDYLATE SYNTHASE"/>
    <property type="match status" value="1"/>
</dbReference>
<dbReference type="Gene3D" id="3.30.1360.170">
    <property type="match status" value="2"/>
</dbReference>